<proteinExistence type="predicted"/>
<feature type="region of interest" description="Disordered" evidence="1">
    <location>
        <begin position="207"/>
        <end position="232"/>
    </location>
</feature>
<keyword evidence="4" id="KW-1185">Reference proteome</keyword>
<accession>A0A8B8BJ94</accession>
<feature type="compositionally biased region" description="Low complexity" evidence="1">
    <location>
        <begin position="222"/>
        <end position="232"/>
    </location>
</feature>
<dbReference type="OrthoDB" id="6214247at2759"/>
<feature type="signal peptide" evidence="3">
    <location>
        <begin position="1"/>
        <end position="18"/>
    </location>
</feature>
<protein>
    <submittedName>
        <fullName evidence="5 6">Uncharacterized protein LOC111110715</fullName>
    </submittedName>
</protein>
<keyword evidence="3" id="KW-0732">Signal</keyword>
<organism evidence="4 6">
    <name type="scientific">Crassostrea virginica</name>
    <name type="common">Eastern oyster</name>
    <dbReference type="NCBI Taxonomy" id="6565"/>
    <lineage>
        <taxon>Eukaryota</taxon>
        <taxon>Metazoa</taxon>
        <taxon>Spiralia</taxon>
        <taxon>Lophotrochozoa</taxon>
        <taxon>Mollusca</taxon>
        <taxon>Bivalvia</taxon>
        <taxon>Autobranchia</taxon>
        <taxon>Pteriomorphia</taxon>
        <taxon>Ostreida</taxon>
        <taxon>Ostreoidea</taxon>
        <taxon>Ostreidae</taxon>
        <taxon>Crassostrea</taxon>
    </lineage>
</organism>
<evidence type="ECO:0000313" key="5">
    <source>
        <dbReference type="RefSeq" id="XP_022303009.1"/>
    </source>
</evidence>
<name>A0A8B8BJ94_CRAVI</name>
<evidence type="ECO:0000313" key="4">
    <source>
        <dbReference type="Proteomes" id="UP000694844"/>
    </source>
</evidence>
<feature type="chain" id="PRO_5044666037" evidence="3">
    <location>
        <begin position="19"/>
        <end position="232"/>
    </location>
</feature>
<dbReference type="RefSeq" id="XP_022303009.1">
    <property type="nucleotide sequence ID" value="XM_022447301.1"/>
</dbReference>
<dbReference type="KEGG" id="cvn:111110715"/>
<dbReference type="GeneID" id="111110715"/>
<evidence type="ECO:0000256" key="3">
    <source>
        <dbReference type="SAM" id="SignalP"/>
    </source>
</evidence>
<evidence type="ECO:0000256" key="2">
    <source>
        <dbReference type="SAM" id="Phobius"/>
    </source>
</evidence>
<dbReference type="RefSeq" id="XP_022303011.1">
    <property type="nucleotide sequence ID" value="XM_022447303.1"/>
</dbReference>
<sequence>MTGIRICVILVKWTLLYSTIILQKSVCRDVSKLPVHEANHCPQNQTDLTERSDAINCTDRSRYMCLPNEKFTKLFEFCFVLSKLGIPEGACLILKNKTDLDVHYCHSFTGGCPGKDYFSKDLLQYPSCTAIENGCFLADADCMRTTTINTMLDTTVEDTMLNTVEDTTEKEPFRPIYIVPIVLITVLFIVIVCVTCVCVRQKSGNKSRKKIKEQKPPEMEMQENNNYQNPQT</sequence>
<dbReference type="AlphaFoldDB" id="A0A8B8BJ94"/>
<gene>
    <name evidence="5 6" type="primary">LOC111110715</name>
</gene>
<evidence type="ECO:0000256" key="1">
    <source>
        <dbReference type="SAM" id="MobiDB-lite"/>
    </source>
</evidence>
<keyword evidence="2" id="KW-1133">Transmembrane helix</keyword>
<keyword evidence="2" id="KW-0472">Membrane</keyword>
<evidence type="ECO:0000313" key="6">
    <source>
        <dbReference type="RefSeq" id="XP_022303011.1"/>
    </source>
</evidence>
<feature type="transmembrane region" description="Helical" evidence="2">
    <location>
        <begin position="177"/>
        <end position="199"/>
    </location>
</feature>
<keyword evidence="2" id="KW-0812">Transmembrane</keyword>
<reference evidence="5 6" key="1">
    <citation type="submission" date="2025-04" db="UniProtKB">
        <authorList>
            <consortium name="RefSeq"/>
        </authorList>
    </citation>
    <scope>IDENTIFICATION</scope>
    <source>
        <tissue evidence="5 6">Whole sample</tissue>
    </source>
</reference>
<dbReference type="Proteomes" id="UP000694844">
    <property type="component" value="Chromosome 9"/>
</dbReference>